<dbReference type="Proteomes" id="UP000054988">
    <property type="component" value="Unassembled WGS sequence"/>
</dbReference>
<protein>
    <submittedName>
        <fullName evidence="1">Uncharacterized protein</fullName>
    </submittedName>
</protein>
<evidence type="ECO:0000313" key="1">
    <source>
        <dbReference type="EMBL" id="KTB37615.1"/>
    </source>
</evidence>
<organism evidence="1 2">
    <name type="scientific">Moniliophthora roreri</name>
    <name type="common">Frosty pod rot fungus</name>
    <name type="synonym">Monilia roreri</name>
    <dbReference type="NCBI Taxonomy" id="221103"/>
    <lineage>
        <taxon>Eukaryota</taxon>
        <taxon>Fungi</taxon>
        <taxon>Dikarya</taxon>
        <taxon>Basidiomycota</taxon>
        <taxon>Agaricomycotina</taxon>
        <taxon>Agaricomycetes</taxon>
        <taxon>Agaricomycetidae</taxon>
        <taxon>Agaricales</taxon>
        <taxon>Marasmiineae</taxon>
        <taxon>Marasmiaceae</taxon>
        <taxon>Moniliophthora</taxon>
    </lineage>
</organism>
<accession>A0A0W0FMS3</accession>
<dbReference type="EMBL" id="LATX01001835">
    <property type="protein sequence ID" value="KTB37615.1"/>
    <property type="molecule type" value="Genomic_DNA"/>
</dbReference>
<name>A0A0W0FMS3_MONRR</name>
<dbReference type="AlphaFoldDB" id="A0A0W0FMS3"/>
<gene>
    <name evidence="1" type="ORF">WG66_9780</name>
</gene>
<sequence length="28" mass="3260">MPYALPDNIQMSQLRVALERQASWKNAK</sequence>
<proteinExistence type="predicted"/>
<reference evidence="1 2" key="1">
    <citation type="submission" date="2015-12" db="EMBL/GenBank/DDBJ databases">
        <title>Draft genome sequence of Moniliophthora roreri, the causal agent of frosty pod rot of cacao.</title>
        <authorList>
            <person name="Aime M.C."/>
            <person name="Diaz-Valderrama J.R."/>
            <person name="Kijpornyongpan T."/>
            <person name="Phillips-Mora W."/>
        </authorList>
    </citation>
    <scope>NUCLEOTIDE SEQUENCE [LARGE SCALE GENOMIC DNA]</scope>
    <source>
        <strain evidence="1 2">MCA 2952</strain>
    </source>
</reference>
<comment type="caution">
    <text evidence="1">The sequence shown here is derived from an EMBL/GenBank/DDBJ whole genome shotgun (WGS) entry which is preliminary data.</text>
</comment>
<evidence type="ECO:0000313" key="2">
    <source>
        <dbReference type="Proteomes" id="UP000054988"/>
    </source>
</evidence>